<sequence length="67" mass="7634">MLVVKDSTVFARSATCSSKDVVLVAMTTITLEFTFEEALWGSKPNPAYLAFFGMLRPIRFYKQSYEE</sequence>
<keyword evidence="2" id="KW-1185">Reference proteome</keyword>
<gene>
    <name evidence="1" type="ORF">TCM_012814</name>
</gene>
<evidence type="ECO:0000313" key="1">
    <source>
        <dbReference type="EMBL" id="EOY21329.1"/>
    </source>
</evidence>
<evidence type="ECO:0000313" key="2">
    <source>
        <dbReference type="Proteomes" id="UP000026915"/>
    </source>
</evidence>
<reference evidence="1 2" key="1">
    <citation type="journal article" date="2013" name="Genome Biol.">
        <title>The genome sequence of the most widely cultivated cacao type and its use to identify candidate genes regulating pod color.</title>
        <authorList>
            <person name="Motamayor J.C."/>
            <person name="Mockaitis K."/>
            <person name="Schmutz J."/>
            <person name="Haiminen N."/>
            <person name="Iii D.L."/>
            <person name="Cornejo O."/>
            <person name="Findley S.D."/>
            <person name="Zheng P."/>
            <person name="Utro F."/>
            <person name="Royaert S."/>
            <person name="Saski C."/>
            <person name="Jenkins J."/>
            <person name="Podicheti R."/>
            <person name="Zhao M."/>
            <person name="Scheffler B.E."/>
            <person name="Stack J.C."/>
            <person name="Feltus F.A."/>
            <person name="Mustiga G.M."/>
            <person name="Amores F."/>
            <person name="Phillips W."/>
            <person name="Marelli J.P."/>
            <person name="May G.D."/>
            <person name="Shapiro H."/>
            <person name="Ma J."/>
            <person name="Bustamante C.D."/>
            <person name="Schnell R.J."/>
            <person name="Main D."/>
            <person name="Gilbert D."/>
            <person name="Parida L."/>
            <person name="Kuhn D.N."/>
        </authorList>
    </citation>
    <scope>NUCLEOTIDE SEQUENCE [LARGE SCALE GENOMIC DNA]</scope>
    <source>
        <strain evidence="2">cv. Matina 1-6</strain>
    </source>
</reference>
<name>A0A061G2S0_THECC</name>
<dbReference type="Proteomes" id="UP000026915">
    <property type="component" value="Chromosome 3"/>
</dbReference>
<dbReference type="HOGENOM" id="CLU_2817599_0_0_1"/>
<accession>A0A061G2S0</accession>
<dbReference type="AlphaFoldDB" id="A0A061G2S0"/>
<protein>
    <submittedName>
        <fullName evidence="1">Uncharacterized protein</fullName>
    </submittedName>
</protein>
<dbReference type="EMBL" id="CM001881">
    <property type="protein sequence ID" value="EOY21329.1"/>
    <property type="molecule type" value="Genomic_DNA"/>
</dbReference>
<organism evidence="1 2">
    <name type="scientific">Theobroma cacao</name>
    <name type="common">Cacao</name>
    <name type="synonym">Cocoa</name>
    <dbReference type="NCBI Taxonomy" id="3641"/>
    <lineage>
        <taxon>Eukaryota</taxon>
        <taxon>Viridiplantae</taxon>
        <taxon>Streptophyta</taxon>
        <taxon>Embryophyta</taxon>
        <taxon>Tracheophyta</taxon>
        <taxon>Spermatophyta</taxon>
        <taxon>Magnoliopsida</taxon>
        <taxon>eudicotyledons</taxon>
        <taxon>Gunneridae</taxon>
        <taxon>Pentapetalae</taxon>
        <taxon>rosids</taxon>
        <taxon>malvids</taxon>
        <taxon>Malvales</taxon>
        <taxon>Malvaceae</taxon>
        <taxon>Byttnerioideae</taxon>
        <taxon>Theobroma</taxon>
    </lineage>
</organism>
<proteinExistence type="predicted"/>
<dbReference type="Gramene" id="EOY21329">
    <property type="protein sequence ID" value="EOY21329"/>
    <property type="gene ID" value="TCM_012814"/>
</dbReference>